<accession>X0Y6E3</accession>
<dbReference type="EMBL" id="BARS01052105">
    <property type="protein sequence ID" value="GAG51449.1"/>
    <property type="molecule type" value="Genomic_DNA"/>
</dbReference>
<keyword evidence="1" id="KW-1133">Transmembrane helix</keyword>
<organism evidence="2">
    <name type="scientific">marine sediment metagenome</name>
    <dbReference type="NCBI Taxonomy" id="412755"/>
    <lineage>
        <taxon>unclassified sequences</taxon>
        <taxon>metagenomes</taxon>
        <taxon>ecological metagenomes</taxon>
    </lineage>
</organism>
<reference evidence="2" key="1">
    <citation type="journal article" date="2014" name="Front. Microbiol.">
        <title>High frequency of phylogenetically diverse reductive dehalogenase-homologous genes in deep subseafloor sedimentary metagenomes.</title>
        <authorList>
            <person name="Kawai M."/>
            <person name="Futagami T."/>
            <person name="Toyoda A."/>
            <person name="Takaki Y."/>
            <person name="Nishi S."/>
            <person name="Hori S."/>
            <person name="Arai W."/>
            <person name="Tsubouchi T."/>
            <person name="Morono Y."/>
            <person name="Uchiyama I."/>
            <person name="Ito T."/>
            <person name="Fujiyama A."/>
            <person name="Inagaki F."/>
            <person name="Takami H."/>
        </authorList>
    </citation>
    <scope>NUCLEOTIDE SEQUENCE</scope>
    <source>
        <strain evidence="2">Expedition CK06-06</strain>
    </source>
</reference>
<evidence type="ECO:0000256" key="1">
    <source>
        <dbReference type="SAM" id="Phobius"/>
    </source>
</evidence>
<feature type="non-terminal residue" evidence="2">
    <location>
        <position position="1"/>
    </location>
</feature>
<comment type="caution">
    <text evidence="2">The sequence shown here is derived from an EMBL/GenBank/DDBJ whole genome shotgun (WGS) entry which is preliminary data.</text>
</comment>
<gene>
    <name evidence="2" type="ORF">S01H1_77516</name>
</gene>
<keyword evidence="1" id="KW-0812">Transmembrane</keyword>
<proteinExistence type="predicted"/>
<feature type="transmembrane region" description="Helical" evidence="1">
    <location>
        <begin position="108"/>
        <end position="130"/>
    </location>
</feature>
<evidence type="ECO:0008006" key="3">
    <source>
        <dbReference type="Google" id="ProtNLM"/>
    </source>
</evidence>
<keyword evidence="1" id="KW-0472">Membrane</keyword>
<sequence length="134" mass="15034">FPLIELEAQAEGEINLSSLILSPLARWTALSSENFKLSFYGGFAIFHYSGDYVLAGNVLIRSPLGDFEFQGEESQNIEELREWSDRIPSWMLSPSLGMVMQYKLTKEFGLLFDVSLSHGFFFSAGIFFALGSSQ</sequence>
<name>X0Y6E3_9ZZZZ</name>
<dbReference type="AlphaFoldDB" id="X0Y6E3"/>
<evidence type="ECO:0000313" key="2">
    <source>
        <dbReference type="EMBL" id="GAG51449.1"/>
    </source>
</evidence>
<protein>
    <recommendedName>
        <fullName evidence="3">Outer membrane protein beta-barrel domain-containing protein</fullName>
    </recommendedName>
</protein>